<dbReference type="Proteomes" id="UP000008909">
    <property type="component" value="Unassembled WGS sequence"/>
</dbReference>
<gene>
    <name evidence="1" type="ORF">CLF_108320</name>
</gene>
<protein>
    <recommendedName>
        <fullName evidence="3">Apple domain-containing protein</fullName>
    </recommendedName>
</protein>
<evidence type="ECO:0000313" key="1">
    <source>
        <dbReference type="EMBL" id="GAA52557.1"/>
    </source>
</evidence>
<reference key="2">
    <citation type="submission" date="2011-10" db="EMBL/GenBank/DDBJ databases">
        <title>The genome and transcriptome sequence of Clonorchis sinensis provide insights into the carcinogenic liver fluke.</title>
        <authorList>
            <person name="Wang X."/>
            <person name="Huang Y."/>
            <person name="Chen W."/>
            <person name="Liu H."/>
            <person name="Guo L."/>
            <person name="Chen Y."/>
            <person name="Luo F."/>
            <person name="Zhou W."/>
            <person name="Sun J."/>
            <person name="Mao Q."/>
            <person name="Liang P."/>
            <person name="Zhou C."/>
            <person name="Tian Y."/>
            <person name="Men J."/>
            <person name="Lv X."/>
            <person name="Huang L."/>
            <person name="Zhou J."/>
            <person name="Hu Y."/>
            <person name="Li R."/>
            <person name="Zhang F."/>
            <person name="Lei H."/>
            <person name="Li X."/>
            <person name="Hu X."/>
            <person name="Liang C."/>
            <person name="Xu J."/>
            <person name="Wu Z."/>
            <person name="Yu X."/>
        </authorList>
    </citation>
    <scope>NUCLEOTIDE SEQUENCE</scope>
    <source>
        <strain>Henan</strain>
    </source>
</reference>
<dbReference type="AlphaFoldDB" id="G7YHX4"/>
<accession>G7YHX4</accession>
<proteinExistence type="predicted"/>
<sequence length="342" mass="38154">MSALCNKKRVKNMLDLVETALRRCTIVTATKHKASTTRELSYGQVAAARTGERITCECVKNCISNIPTVYQADDGHVELMKSETIVLLVILLQKTFRALSGCPSTYTQIAPDLCLVKVGITSSFFVACEMCATYGAERGHLAFLLGRNAKQVITLLPGAESVWFGLNAFLTGLNGSNIEWRDVDPRTPGFVTVPCELTWTESQPDGNEPILFRKPWESGMHDGPVENSRDNLTVYCEFGGSLPTGAWHQQYRSDFPVPLDSFIQTDQNLFGCYREVNASSIIDCARKCSFDVACRSLYYDENNQRCVHTMYVDALLPSTFTSSQVGWKRFAKTSHPHMIEEL</sequence>
<dbReference type="SUPFAM" id="SSF56436">
    <property type="entry name" value="C-type lectin-like"/>
    <property type="match status" value="1"/>
</dbReference>
<evidence type="ECO:0000313" key="2">
    <source>
        <dbReference type="Proteomes" id="UP000008909"/>
    </source>
</evidence>
<dbReference type="InterPro" id="IPR016187">
    <property type="entry name" value="CTDL_fold"/>
</dbReference>
<keyword evidence="2" id="KW-1185">Reference proteome</keyword>
<dbReference type="EMBL" id="DF143313">
    <property type="protein sequence ID" value="GAA52557.1"/>
    <property type="molecule type" value="Genomic_DNA"/>
</dbReference>
<evidence type="ECO:0008006" key="3">
    <source>
        <dbReference type="Google" id="ProtNLM"/>
    </source>
</evidence>
<name>G7YHX4_CLOSI</name>
<reference evidence="1" key="1">
    <citation type="journal article" date="2011" name="Genome Biol.">
        <title>The draft genome of the carcinogenic human liver fluke Clonorchis sinensis.</title>
        <authorList>
            <person name="Wang X."/>
            <person name="Chen W."/>
            <person name="Huang Y."/>
            <person name="Sun J."/>
            <person name="Men J."/>
            <person name="Liu H."/>
            <person name="Luo F."/>
            <person name="Guo L."/>
            <person name="Lv X."/>
            <person name="Deng C."/>
            <person name="Zhou C."/>
            <person name="Fan Y."/>
            <person name="Li X."/>
            <person name="Huang L."/>
            <person name="Hu Y."/>
            <person name="Liang C."/>
            <person name="Hu X."/>
            <person name="Xu J."/>
            <person name="Yu X."/>
        </authorList>
    </citation>
    <scope>NUCLEOTIDE SEQUENCE [LARGE SCALE GENOMIC DNA]</scope>
    <source>
        <strain evidence="1">Henan</strain>
    </source>
</reference>
<dbReference type="SUPFAM" id="SSF57414">
    <property type="entry name" value="Hairpin loop containing domain-like"/>
    <property type="match status" value="1"/>
</dbReference>
<organism evidence="1 2">
    <name type="scientific">Clonorchis sinensis</name>
    <name type="common">Chinese liver fluke</name>
    <dbReference type="NCBI Taxonomy" id="79923"/>
    <lineage>
        <taxon>Eukaryota</taxon>
        <taxon>Metazoa</taxon>
        <taxon>Spiralia</taxon>
        <taxon>Lophotrochozoa</taxon>
        <taxon>Platyhelminthes</taxon>
        <taxon>Trematoda</taxon>
        <taxon>Digenea</taxon>
        <taxon>Opisthorchiida</taxon>
        <taxon>Opisthorchiata</taxon>
        <taxon>Opisthorchiidae</taxon>
        <taxon>Clonorchis</taxon>
    </lineage>
</organism>